<accession>A0A913XFR4</accession>
<reference evidence="2" key="1">
    <citation type="submission" date="2022-11" db="UniProtKB">
        <authorList>
            <consortium name="EnsemblMetazoa"/>
        </authorList>
    </citation>
    <scope>IDENTIFICATION</scope>
</reference>
<dbReference type="EnsemblMetazoa" id="XM_021048074.2">
    <property type="protein sequence ID" value="XP_020903733.1"/>
    <property type="gene ID" value="LOC110242121"/>
</dbReference>
<dbReference type="Proteomes" id="UP000887567">
    <property type="component" value="Unplaced"/>
</dbReference>
<keyword evidence="3" id="KW-1185">Reference proteome</keyword>
<evidence type="ECO:0000256" key="1">
    <source>
        <dbReference type="SAM" id="MobiDB-lite"/>
    </source>
</evidence>
<organism evidence="2 3">
    <name type="scientific">Exaiptasia diaphana</name>
    <name type="common">Tropical sea anemone</name>
    <name type="synonym">Aiptasia pulchella</name>
    <dbReference type="NCBI Taxonomy" id="2652724"/>
    <lineage>
        <taxon>Eukaryota</taxon>
        <taxon>Metazoa</taxon>
        <taxon>Cnidaria</taxon>
        <taxon>Anthozoa</taxon>
        <taxon>Hexacorallia</taxon>
        <taxon>Actiniaria</taxon>
        <taxon>Aiptasiidae</taxon>
        <taxon>Exaiptasia</taxon>
    </lineage>
</organism>
<feature type="compositionally biased region" description="Gly residues" evidence="1">
    <location>
        <begin position="138"/>
        <end position="151"/>
    </location>
</feature>
<evidence type="ECO:0000313" key="2">
    <source>
        <dbReference type="EnsemblMetazoa" id="XP_020903733.1"/>
    </source>
</evidence>
<name>A0A913XFR4_EXADI</name>
<proteinExistence type="predicted"/>
<dbReference type="AlphaFoldDB" id="A0A913XFR4"/>
<evidence type="ECO:0000313" key="3">
    <source>
        <dbReference type="Proteomes" id="UP000887567"/>
    </source>
</evidence>
<feature type="region of interest" description="Disordered" evidence="1">
    <location>
        <begin position="121"/>
        <end position="171"/>
    </location>
</feature>
<dbReference type="RefSeq" id="XP_020903733.1">
    <property type="nucleotide sequence ID" value="XM_021048074.2"/>
</dbReference>
<sequence length="275" mass="26904">MVEGGWSDTERVSKFHFIHNSITLSSGIQIWTVPYTTNYRIEAVGATGGYDSYSSSYRGRGARMIGTFALRKGDRIKILVGQEGGINTKSISSGGGGGSFVAKYDNTSLIVAGAGAGIENAKNHHSSSDGSVSMSGNPGHGGSQWAGGINGNGAPKAGSDNSGGGGGGFYSSGRSSNQFGGSIGYGGEGGKGFLQGGVGGRSYINNVPGGFGGGGGACGSGCGAGGGGGYSGGACGDNNNDSSGGGGGSYNSGSDQSNTCCYNSQGHGYVIISIV</sequence>
<feature type="compositionally biased region" description="Gly residues" evidence="1">
    <location>
        <begin position="161"/>
        <end position="170"/>
    </location>
</feature>
<dbReference type="GeneID" id="110242121"/>
<protein>
    <submittedName>
        <fullName evidence="2">Uncharacterized protein</fullName>
    </submittedName>
</protein>
<dbReference type="PANTHER" id="PTHR31535">
    <property type="match status" value="1"/>
</dbReference>
<dbReference type="OrthoDB" id="73209at2759"/>
<dbReference type="PANTHER" id="PTHR31535:SF3">
    <property type="entry name" value="REGULATORY PROTEIN ZESTE"/>
    <property type="match status" value="1"/>
</dbReference>
<dbReference type="OMA" id="GGTKHVY"/>
<dbReference type="KEGG" id="epa:110242121"/>